<organism evidence="1 2">
    <name type="scientific">Phialophora macrospora</name>
    <dbReference type="NCBI Taxonomy" id="1851006"/>
    <lineage>
        <taxon>Eukaryota</taxon>
        <taxon>Fungi</taxon>
        <taxon>Dikarya</taxon>
        <taxon>Ascomycota</taxon>
        <taxon>Pezizomycotina</taxon>
        <taxon>Eurotiomycetes</taxon>
        <taxon>Chaetothyriomycetidae</taxon>
        <taxon>Chaetothyriales</taxon>
        <taxon>Herpotrichiellaceae</taxon>
        <taxon>Phialophora</taxon>
    </lineage>
</organism>
<gene>
    <name evidence="1" type="ORF">PV04_10331</name>
</gene>
<keyword evidence="2" id="KW-1185">Reference proteome</keyword>
<accession>A0A0D2CEI6</accession>
<sequence length="185" mass="20906">MATETDQQLTNTSVLHALRPSTADEELLSIFHQDILEAVKALKHAIENDFRPQAILSNVISQLLFPDYSDEKAIIHYEASRKKVCQIVRANEEYKKAIKDALALKAGPELQGPWAGQEFDPIPLTGPKALPMPVWIGEQEHFKDCFRFLASDMDPNDFFPGGSKHTRGEDKEYNLQVGNELIWDT</sequence>
<dbReference type="HOGENOM" id="CLU_1461129_0_0_1"/>
<dbReference type="Proteomes" id="UP000054266">
    <property type="component" value="Unassembled WGS sequence"/>
</dbReference>
<name>A0A0D2CEI6_9EURO</name>
<dbReference type="EMBL" id="KN846962">
    <property type="protein sequence ID" value="KIW63496.1"/>
    <property type="molecule type" value="Genomic_DNA"/>
</dbReference>
<dbReference type="STRING" id="5601.A0A0D2CEI6"/>
<proteinExistence type="predicted"/>
<protein>
    <submittedName>
        <fullName evidence="1">Uncharacterized protein</fullName>
    </submittedName>
</protein>
<evidence type="ECO:0000313" key="1">
    <source>
        <dbReference type="EMBL" id="KIW63496.1"/>
    </source>
</evidence>
<reference evidence="1 2" key="1">
    <citation type="submission" date="2015-01" db="EMBL/GenBank/DDBJ databases">
        <title>The Genome Sequence of Capronia semiimmersa CBS27337.</title>
        <authorList>
            <consortium name="The Broad Institute Genomics Platform"/>
            <person name="Cuomo C."/>
            <person name="de Hoog S."/>
            <person name="Gorbushina A."/>
            <person name="Stielow B."/>
            <person name="Teixiera M."/>
            <person name="Abouelleil A."/>
            <person name="Chapman S.B."/>
            <person name="Priest M."/>
            <person name="Young S.K."/>
            <person name="Wortman J."/>
            <person name="Nusbaum C."/>
            <person name="Birren B."/>
        </authorList>
    </citation>
    <scope>NUCLEOTIDE SEQUENCE [LARGE SCALE GENOMIC DNA]</scope>
    <source>
        <strain evidence="1 2">CBS 27337</strain>
    </source>
</reference>
<evidence type="ECO:0000313" key="2">
    <source>
        <dbReference type="Proteomes" id="UP000054266"/>
    </source>
</evidence>
<dbReference type="AlphaFoldDB" id="A0A0D2CEI6"/>